<evidence type="ECO:0000313" key="2">
    <source>
        <dbReference type="EMBL" id="MBV7268650.1"/>
    </source>
</evidence>
<sequence>MKPISANVAKHKTLPQDTKQQLEVFNGKKNLFVKHSEIAIIYLSENIVWIQTLDYQKLHTNQSLAKLTDVLSPKHFFRLNRQVITSRKIVKGYSRLDYQKLEVLINDDFSSGLNLIVSKYNSPSFKKWLTNSS</sequence>
<gene>
    <name evidence="2" type="ORF">KCG49_05490</name>
</gene>
<dbReference type="RefSeq" id="WP_218545191.1">
    <property type="nucleotide sequence ID" value="NZ_JAGSPD010000003.1"/>
</dbReference>
<reference evidence="2" key="1">
    <citation type="submission" date="2021-04" db="EMBL/GenBank/DDBJ databases">
        <authorList>
            <person name="Pira H."/>
            <person name="Risdian C."/>
            <person name="Wink J."/>
        </authorList>
    </citation>
    <scope>NUCLEOTIDE SEQUENCE</scope>
    <source>
        <strain evidence="2">WHY3</strain>
    </source>
</reference>
<dbReference type="EMBL" id="JAGSPD010000003">
    <property type="protein sequence ID" value="MBV7268650.1"/>
    <property type="molecule type" value="Genomic_DNA"/>
</dbReference>
<protein>
    <submittedName>
        <fullName evidence="2">LytTR family transcriptional regulator</fullName>
    </submittedName>
</protein>
<comment type="caution">
    <text evidence="2">The sequence shown here is derived from an EMBL/GenBank/DDBJ whole genome shotgun (WGS) entry which is preliminary data.</text>
</comment>
<name>A0A9X1F786_9FLAO</name>
<keyword evidence="3" id="KW-1185">Reference proteome</keyword>
<evidence type="ECO:0000259" key="1">
    <source>
        <dbReference type="SMART" id="SM00850"/>
    </source>
</evidence>
<feature type="domain" description="HTH LytTR-type" evidence="1">
    <location>
        <begin position="28"/>
        <end position="130"/>
    </location>
</feature>
<proteinExistence type="predicted"/>
<dbReference type="GO" id="GO:0003677">
    <property type="term" value="F:DNA binding"/>
    <property type="evidence" value="ECO:0007669"/>
    <property type="project" value="InterPro"/>
</dbReference>
<dbReference type="AlphaFoldDB" id="A0A9X1F786"/>
<dbReference type="InterPro" id="IPR007492">
    <property type="entry name" value="LytTR_DNA-bd_dom"/>
</dbReference>
<dbReference type="Proteomes" id="UP001138894">
    <property type="component" value="Unassembled WGS sequence"/>
</dbReference>
<accession>A0A9X1F786</accession>
<dbReference type="SMART" id="SM00850">
    <property type="entry name" value="LytTR"/>
    <property type="match status" value="1"/>
</dbReference>
<dbReference type="Pfam" id="PF04397">
    <property type="entry name" value="LytTR"/>
    <property type="match status" value="1"/>
</dbReference>
<organism evidence="2 3">
    <name type="scientific">Winogradskyella luteola</name>
    <dbReference type="NCBI Taxonomy" id="2828330"/>
    <lineage>
        <taxon>Bacteria</taxon>
        <taxon>Pseudomonadati</taxon>
        <taxon>Bacteroidota</taxon>
        <taxon>Flavobacteriia</taxon>
        <taxon>Flavobacteriales</taxon>
        <taxon>Flavobacteriaceae</taxon>
        <taxon>Winogradskyella</taxon>
    </lineage>
</organism>
<evidence type="ECO:0000313" key="3">
    <source>
        <dbReference type="Proteomes" id="UP001138894"/>
    </source>
</evidence>